<dbReference type="Proteomes" id="UP000828251">
    <property type="component" value="Unassembled WGS sequence"/>
</dbReference>
<protein>
    <submittedName>
        <fullName evidence="2">Uncharacterized protein</fullName>
    </submittedName>
</protein>
<organism evidence="2 3">
    <name type="scientific">Gossypium stocksii</name>
    <dbReference type="NCBI Taxonomy" id="47602"/>
    <lineage>
        <taxon>Eukaryota</taxon>
        <taxon>Viridiplantae</taxon>
        <taxon>Streptophyta</taxon>
        <taxon>Embryophyta</taxon>
        <taxon>Tracheophyta</taxon>
        <taxon>Spermatophyta</taxon>
        <taxon>Magnoliopsida</taxon>
        <taxon>eudicotyledons</taxon>
        <taxon>Gunneridae</taxon>
        <taxon>Pentapetalae</taxon>
        <taxon>rosids</taxon>
        <taxon>malvids</taxon>
        <taxon>Malvales</taxon>
        <taxon>Malvaceae</taxon>
        <taxon>Malvoideae</taxon>
        <taxon>Gossypium</taxon>
    </lineage>
</organism>
<dbReference type="AlphaFoldDB" id="A0A9D3W2R5"/>
<accession>A0A9D3W2R5</accession>
<keyword evidence="3" id="KW-1185">Reference proteome</keyword>
<dbReference type="EMBL" id="JAIQCV010000004">
    <property type="protein sequence ID" value="KAH1107243.1"/>
    <property type="molecule type" value="Genomic_DNA"/>
</dbReference>
<keyword evidence="1" id="KW-0472">Membrane</keyword>
<keyword evidence="1" id="KW-0812">Transmembrane</keyword>
<evidence type="ECO:0000313" key="3">
    <source>
        <dbReference type="Proteomes" id="UP000828251"/>
    </source>
</evidence>
<feature type="transmembrane region" description="Helical" evidence="1">
    <location>
        <begin position="20"/>
        <end position="43"/>
    </location>
</feature>
<evidence type="ECO:0000256" key="1">
    <source>
        <dbReference type="SAM" id="Phobius"/>
    </source>
</evidence>
<evidence type="ECO:0000313" key="2">
    <source>
        <dbReference type="EMBL" id="KAH1107243.1"/>
    </source>
</evidence>
<reference evidence="2 3" key="1">
    <citation type="journal article" date="2021" name="Plant Biotechnol. J.">
        <title>Multi-omics assisted identification of the key and species-specific regulatory components of drought-tolerant mechanisms in Gossypium stocksii.</title>
        <authorList>
            <person name="Yu D."/>
            <person name="Ke L."/>
            <person name="Zhang D."/>
            <person name="Wu Y."/>
            <person name="Sun Y."/>
            <person name="Mei J."/>
            <person name="Sun J."/>
            <person name="Sun Y."/>
        </authorList>
    </citation>
    <scope>NUCLEOTIDE SEQUENCE [LARGE SCALE GENOMIC DNA]</scope>
    <source>
        <strain evidence="3">cv. E1</strain>
        <tissue evidence="2">Leaf</tissue>
    </source>
</reference>
<comment type="caution">
    <text evidence="2">The sequence shown here is derived from an EMBL/GenBank/DDBJ whole genome shotgun (WGS) entry which is preliminary data.</text>
</comment>
<proteinExistence type="predicted"/>
<sequence length="116" mass="12576">MCQSKLVPHGVVNSYVLDSFLVQLSVGVIVVPVGVVIVLVVGVGRMTLIDRTKNANEFASPTIEVFESRKAMRIGNEMSSPTVPRAISSTMMAYILSIKSELSGKEMHRAIRSNLA</sequence>
<keyword evidence="1" id="KW-1133">Transmembrane helix</keyword>
<name>A0A9D3W2R5_9ROSI</name>
<gene>
    <name evidence="2" type="ORF">J1N35_011011</name>
</gene>